<reference evidence="9 10" key="1">
    <citation type="submission" date="2020-03" db="EMBL/GenBank/DDBJ databases">
        <title>Genomic Encyclopedia of Type Strains, Phase IV (KMG-IV): sequencing the most valuable type-strain genomes for metagenomic binning, comparative biology and taxonomic classification.</title>
        <authorList>
            <person name="Goeker M."/>
        </authorList>
    </citation>
    <scope>NUCLEOTIDE SEQUENCE [LARGE SCALE GENOMIC DNA]</scope>
    <source>
        <strain evidence="9 10">DSM 24233</strain>
    </source>
</reference>
<evidence type="ECO:0000256" key="2">
    <source>
        <dbReference type="ARBA" id="ARBA00022723"/>
    </source>
</evidence>
<dbReference type="GO" id="GO:0008270">
    <property type="term" value="F:zinc ion binding"/>
    <property type="evidence" value="ECO:0007669"/>
    <property type="project" value="UniProtKB-KW"/>
</dbReference>
<keyword evidence="3" id="KW-0863">Zinc-finger</keyword>
<evidence type="ECO:0000256" key="3">
    <source>
        <dbReference type="ARBA" id="ARBA00022771"/>
    </source>
</evidence>
<dbReference type="InterPro" id="IPR048489">
    <property type="entry name" value="DksA_N"/>
</dbReference>
<keyword evidence="1" id="KW-0963">Cytoplasm</keyword>
<keyword evidence="4" id="KW-0862">Zinc</keyword>
<dbReference type="AlphaFoldDB" id="A0A846QPQ0"/>
<dbReference type="Proteomes" id="UP000580856">
    <property type="component" value="Unassembled WGS sequence"/>
</dbReference>
<comment type="caution">
    <text evidence="9">The sequence shown here is derived from an EMBL/GenBank/DDBJ whole genome shotgun (WGS) entry which is preliminary data.</text>
</comment>
<dbReference type="InterPro" id="IPR000962">
    <property type="entry name" value="Znf_DskA_TraR"/>
</dbReference>
<feature type="domain" description="DnaK suppressor protein DksA N-terminal" evidence="8">
    <location>
        <begin position="6"/>
        <end position="75"/>
    </location>
</feature>
<dbReference type="InterPro" id="IPR037187">
    <property type="entry name" value="DnaK_N"/>
</dbReference>
<feature type="domain" description="Zinc finger DksA/TraR C4-type" evidence="7">
    <location>
        <begin position="79"/>
        <end position="112"/>
    </location>
</feature>
<dbReference type="PANTHER" id="PTHR33823">
    <property type="entry name" value="RNA POLYMERASE-BINDING TRANSCRIPTION FACTOR DKSA-RELATED"/>
    <property type="match status" value="1"/>
</dbReference>
<organism evidence="9 10">
    <name type="scientific">Desulfobaculum xiamenense</name>
    <dbReference type="NCBI Taxonomy" id="995050"/>
    <lineage>
        <taxon>Bacteria</taxon>
        <taxon>Pseudomonadati</taxon>
        <taxon>Thermodesulfobacteriota</taxon>
        <taxon>Desulfovibrionia</taxon>
        <taxon>Desulfovibrionales</taxon>
        <taxon>Desulfovibrionaceae</taxon>
        <taxon>Desulfobaculum</taxon>
    </lineage>
</organism>
<keyword evidence="10" id="KW-1185">Reference proteome</keyword>
<dbReference type="EMBL" id="JAATJA010000002">
    <property type="protein sequence ID" value="NJB68293.1"/>
    <property type="molecule type" value="Genomic_DNA"/>
</dbReference>
<dbReference type="NCBIfam" id="TIGR02420">
    <property type="entry name" value="dksA"/>
    <property type="match status" value="1"/>
</dbReference>
<dbReference type="Pfam" id="PF21157">
    <property type="entry name" value="DksA_N"/>
    <property type="match status" value="1"/>
</dbReference>
<evidence type="ECO:0000256" key="4">
    <source>
        <dbReference type="ARBA" id="ARBA00022833"/>
    </source>
</evidence>
<evidence type="ECO:0000256" key="6">
    <source>
        <dbReference type="PROSITE-ProRule" id="PRU00510"/>
    </source>
</evidence>
<dbReference type="SUPFAM" id="SSF57716">
    <property type="entry name" value="Glucocorticoid receptor-like (DNA-binding domain)"/>
    <property type="match status" value="1"/>
</dbReference>
<name>A0A846QPQ0_9BACT</name>
<evidence type="ECO:0000259" key="7">
    <source>
        <dbReference type="Pfam" id="PF01258"/>
    </source>
</evidence>
<dbReference type="PRINTS" id="PR00618">
    <property type="entry name" value="DKSAZNFINGER"/>
</dbReference>
<proteinExistence type="predicted"/>
<sequence length="119" mass="13493">MTHEEKEYFRRTLTLMLDGISNNGKATIAELSAEGDKLADSTDWASSETLRSMACRLRDREHKMIRKIHEALQRIEEDTYGICEECGEPISTARLRARPVTTLCVECKSLQEEGESRGS</sequence>
<keyword evidence="5" id="KW-0175">Coiled coil</keyword>
<keyword evidence="2" id="KW-0479">Metal-binding</keyword>
<gene>
    <name evidence="9" type="ORF">GGQ74_001966</name>
</gene>
<dbReference type="Gene3D" id="1.20.120.910">
    <property type="entry name" value="DksA, coiled-coil domain"/>
    <property type="match status" value="1"/>
</dbReference>
<evidence type="ECO:0000313" key="10">
    <source>
        <dbReference type="Proteomes" id="UP000580856"/>
    </source>
</evidence>
<evidence type="ECO:0000259" key="8">
    <source>
        <dbReference type="Pfam" id="PF21157"/>
    </source>
</evidence>
<dbReference type="InterPro" id="IPR012784">
    <property type="entry name" value="DksA_RNA_pol-bd"/>
</dbReference>
<dbReference type="RefSeq" id="WP_167941372.1">
    <property type="nucleotide sequence ID" value="NZ_JAATJA010000002.1"/>
</dbReference>
<feature type="zinc finger region" description="dksA C4-type" evidence="6">
    <location>
        <begin position="83"/>
        <end position="107"/>
    </location>
</feature>
<protein>
    <submittedName>
        <fullName evidence="9">DnaK suppressor protein</fullName>
    </submittedName>
</protein>
<dbReference type="PANTHER" id="PTHR33823:SF2">
    <property type="entry name" value="RNA POLYMERASE-BINDING TRANSCRIPTION FACTOR DKSA"/>
    <property type="match status" value="1"/>
</dbReference>
<evidence type="ECO:0000256" key="1">
    <source>
        <dbReference type="ARBA" id="ARBA00022490"/>
    </source>
</evidence>
<evidence type="ECO:0000256" key="5">
    <source>
        <dbReference type="ARBA" id="ARBA00023054"/>
    </source>
</evidence>
<dbReference type="PROSITE" id="PS51128">
    <property type="entry name" value="ZF_DKSA_2"/>
    <property type="match status" value="1"/>
</dbReference>
<dbReference type="SUPFAM" id="SSF109635">
    <property type="entry name" value="DnaK suppressor protein DksA, alpha-hairpin domain"/>
    <property type="match status" value="1"/>
</dbReference>
<dbReference type="InterPro" id="IPR020458">
    <property type="entry name" value="Znf_DskA_TraR_CS"/>
</dbReference>
<dbReference type="InterPro" id="IPR020460">
    <property type="entry name" value="Znf_C4-type_bac"/>
</dbReference>
<accession>A0A846QPQ0</accession>
<dbReference type="Pfam" id="PF01258">
    <property type="entry name" value="zf-dskA_traR"/>
    <property type="match status" value="1"/>
</dbReference>
<evidence type="ECO:0000313" key="9">
    <source>
        <dbReference type="EMBL" id="NJB68293.1"/>
    </source>
</evidence>
<dbReference type="PROSITE" id="PS01102">
    <property type="entry name" value="ZF_DKSA_1"/>
    <property type="match status" value="1"/>
</dbReference>